<evidence type="ECO:0000313" key="2">
    <source>
        <dbReference type="EMBL" id="MBB5119733.1"/>
    </source>
</evidence>
<organism evidence="2 3">
    <name type="scientific">Streptomyces eurocidicus</name>
    <name type="common">Streptoverticillium eurocidicus</name>
    <dbReference type="NCBI Taxonomy" id="66423"/>
    <lineage>
        <taxon>Bacteria</taxon>
        <taxon>Bacillati</taxon>
        <taxon>Actinomycetota</taxon>
        <taxon>Actinomycetes</taxon>
        <taxon>Kitasatosporales</taxon>
        <taxon>Streptomycetaceae</taxon>
        <taxon>Streptomyces</taxon>
    </lineage>
</organism>
<dbReference type="RefSeq" id="WP_146045507.1">
    <property type="nucleotide sequence ID" value="NZ_JACHJF010000009.1"/>
</dbReference>
<comment type="caution">
    <text evidence="2">The sequence shown here is derived from an EMBL/GenBank/DDBJ whole genome shotgun (WGS) entry which is preliminary data.</text>
</comment>
<accession>A0A7W8F1J2</accession>
<gene>
    <name evidence="2" type="ORF">FHS36_003167</name>
</gene>
<protein>
    <submittedName>
        <fullName evidence="2">Uncharacterized protein</fullName>
    </submittedName>
</protein>
<sequence length="157" mass="16772">MDARDGRVDGAPPPESGHPPLCRADMVVLDLWEAPRTTPGGRAGRRCAVARALYDAWLEPLGFTAEWPADPGGPAGPGVLLCHHRPVLLREAAWALSRCAHRDPAPLGALRWEPGADGVGFVELWDMVAALRDAVYARSGWGVPADRDAVPFRGDPG</sequence>
<dbReference type="OrthoDB" id="9801445at2"/>
<reference evidence="2 3" key="1">
    <citation type="submission" date="2020-08" db="EMBL/GenBank/DDBJ databases">
        <title>Genomic Encyclopedia of Type Strains, Phase III (KMG-III): the genomes of soil and plant-associated and newly described type strains.</title>
        <authorList>
            <person name="Whitman W."/>
        </authorList>
    </citation>
    <scope>NUCLEOTIDE SEQUENCE [LARGE SCALE GENOMIC DNA]</scope>
    <source>
        <strain evidence="2 3">CECT 3259</strain>
    </source>
</reference>
<proteinExistence type="predicted"/>
<name>A0A7W8F1J2_STREU</name>
<dbReference type="AlphaFoldDB" id="A0A7W8F1J2"/>
<evidence type="ECO:0000313" key="3">
    <source>
        <dbReference type="Proteomes" id="UP000528608"/>
    </source>
</evidence>
<evidence type="ECO:0000256" key="1">
    <source>
        <dbReference type="SAM" id="MobiDB-lite"/>
    </source>
</evidence>
<dbReference type="EMBL" id="JACHJF010000009">
    <property type="protein sequence ID" value="MBB5119733.1"/>
    <property type="molecule type" value="Genomic_DNA"/>
</dbReference>
<feature type="region of interest" description="Disordered" evidence="1">
    <location>
        <begin position="1"/>
        <end position="21"/>
    </location>
</feature>
<dbReference type="Proteomes" id="UP000528608">
    <property type="component" value="Unassembled WGS sequence"/>
</dbReference>